<feature type="region of interest" description="Disordered" evidence="1">
    <location>
        <begin position="769"/>
        <end position="855"/>
    </location>
</feature>
<proteinExistence type="predicted"/>
<feature type="compositionally biased region" description="Low complexity" evidence="1">
    <location>
        <begin position="618"/>
        <end position="629"/>
    </location>
</feature>
<evidence type="ECO:0000313" key="3">
    <source>
        <dbReference type="Proteomes" id="UP000095192"/>
    </source>
</evidence>
<feature type="compositionally biased region" description="Polar residues" evidence="1">
    <location>
        <begin position="658"/>
        <end position="678"/>
    </location>
</feature>
<evidence type="ECO:0000313" key="2">
    <source>
        <dbReference type="EMBL" id="OEH77461.1"/>
    </source>
</evidence>
<comment type="caution">
    <text evidence="2">The sequence shown here is derived from an EMBL/GenBank/DDBJ whole genome shotgun (WGS) entry which is preliminary data.</text>
</comment>
<organism evidence="2 3">
    <name type="scientific">Cyclospora cayetanensis</name>
    <dbReference type="NCBI Taxonomy" id="88456"/>
    <lineage>
        <taxon>Eukaryota</taxon>
        <taxon>Sar</taxon>
        <taxon>Alveolata</taxon>
        <taxon>Apicomplexa</taxon>
        <taxon>Conoidasida</taxon>
        <taxon>Coccidia</taxon>
        <taxon>Eucoccidiorida</taxon>
        <taxon>Eimeriorina</taxon>
        <taxon>Eimeriidae</taxon>
        <taxon>Cyclospora</taxon>
    </lineage>
</organism>
<feature type="compositionally biased region" description="Basic and acidic residues" evidence="1">
    <location>
        <begin position="681"/>
        <end position="708"/>
    </location>
</feature>
<feature type="region of interest" description="Disordered" evidence="1">
    <location>
        <begin position="613"/>
        <end position="724"/>
    </location>
</feature>
<gene>
    <name evidence="2" type="ORF">cyc_02187</name>
</gene>
<dbReference type="EMBL" id="JROU02001086">
    <property type="protein sequence ID" value="OEH77461.1"/>
    <property type="molecule type" value="Genomic_DNA"/>
</dbReference>
<feature type="compositionally biased region" description="Basic and acidic residues" evidence="1">
    <location>
        <begin position="637"/>
        <end position="649"/>
    </location>
</feature>
<evidence type="ECO:0000256" key="1">
    <source>
        <dbReference type="SAM" id="MobiDB-lite"/>
    </source>
</evidence>
<feature type="region of interest" description="Disordered" evidence="1">
    <location>
        <begin position="80"/>
        <end position="152"/>
    </location>
</feature>
<accession>A0A1D3D1Y8</accession>
<dbReference type="Proteomes" id="UP000095192">
    <property type="component" value="Unassembled WGS sequence"/>
</dbReference>
<feature type="compositionally biased region" description="Polar residues" evidence="1">
    <location>
        <begin position="769"/>
        <end position="796"/>
    </location>
</feature>
<dbReference type="VEuPathDB" id="ToxoDB:cyc_02187"/>
<feature type="compositionally biased region" description="Basic and acidic residues" evidence="1">
    <location>
        <begin position="298"/>
        <end position="316"/>
    </location>
</feature>
<reference evidence="2 3" key="1">
    <citation type="journal article" date="2016" name="BMC Genomics">
        <title>Comparative genomics reveals Cyclospora cayetanensis possesses coccidia-like metabolism and invasion components but unique surface antigens.</title>
        <authorList>
            <person name="Liu S."/>
            <person name="Wang L."/>
            <person name="Zheng H."/>
            <person name="Xu Z."/>
            <person name="Roellig D.M."/>
            <person name="Li N."/>
            <person name="Frace M.A."/>
            <person name="Tang K."/>
            <person name="Arrowood M.J."/>
            <person name="Moss D.M."/>
            <person name="Zhang L."/>
            <person name="Feng Y."/>
            <person name="Xiao L."/>
        </authorList>
    </citation>
    <scope>NUCLEOTIDE SEQUENCE [LARGE SCALE GENOMIC DNA]</scope>
    <source>
        <strain evidence="2 3">CHN_HEN01</strain>
    </source>
</reference>
<name>A0A1D3D1Y8_9EIME</name>
<dbReference type="InParanoid" id="A0A1D3D1Y8"/>
<protein>
    <submittedName>
        <fullName evidence="2">Uncharacterized protein</fullName>
    </submittedName>
</protein>
<dbReference type="AlphaFoldDB" id="A0A1D3D1Y8"/>
<keyword evidence="3" id="KW-1185">Reference proteome</keyword>
<feature type="region of interest" description="Disordered" evidence="1">
    <location>
        <begin position="233"/>
        <end position="319"/>
    </location>
</feature>
<sequence length="855" mass="94002">MRHLDSLPASLPRPSHDLPSELKAYIPYWERGNTWSVTMAFPGALGGHSGFPSSAYARRRMYNQLALDTPFSKQTNYTGSLLGRTTSPALRAHEEAATRRRRSLSAQRQPTDDIPLGRHSAARAASRHSRCQREANPDGSYEGQPRSPFSYPKNKQEVFPCWNAMTPDDFGVPPHGGGTRLVAKEASSASREVGNAAVAEALRNRLENVHGDLHHDLDKRSLLASEQQDAYDFSPASADDHRHFSAPPLRKDEGRSFAESRRDSDTPRQGHPQEFSETDEASNPPTHAWAECSITDHPSSRKERKKESRAPEEKDFPCTAEDLQAKAADAVQKAQMLLERESNKNLAEFLPRAPYVTTGFAAPPEALSLVEKLRLREEKAEVLERMNRRAVPLSVGERAAVEAERRFLRHCLCGAVPDASVCCAGGCLLGLAAVATLQTKVQNYYLLYQKALQRQNPMETELKRLRRGKLSPFFPSPPDIPAEAHYHTCMLRRLSNAKCFSFSANKARRGCFLGGKLADGREAQRRYKIGEMARLKPSGGDGRVERAGEQGPWSDSEFSLLLHALLGVCHCITPLFAQEASKYAESMPGPNSRNMVKAVAFVASSSHLHPAIEKARRAAGSSSSAYYGRGRLGGGRSRGDPHSSPEEAQKRHRRHSQLSDSQPALLSHWQSQQRQRPGSTEPREGRRGFEDGQRGRDSSKRSLLDKPSNRSRSVRSQSPKAPAYRAVHAVHWEGMRRTDGLALYFKDGRVISPERELVFAAAPIEVLLSSNSPESPDASVSASSKAPSRNGSTSRPCKSISLLPAKSSAQFGSTKTSGESSPGKLCPARFSVSSLRGSGRGGGRDLCLQEESSRN</sequence>
<feature type="compositionally biased region" description="Basic and acidic residues" evidence="1">
    <location>
        <begin position="238"/>
        <end position="268"/>
    </location>
</feature>
<feature type="compositionally biased region" description="Polar residues" evidence="1">
    <location>
        <begin position="710"/>
        <end position="719"/>
    </location>
</feature>
<feature type="compositionally biased region" description="Polar residues" evidence="1">
    <location>
        <begin position="807"/>
        <end position="820"/>
    </location>
</feature>